<dbReference type="InterPro" id="IPR010651">
    <property type="entry name" value="Sugar_transport"/>
</dbReference>
<comment type="caution">
    <text evidence="8">The sequence shown here is derived from an EMBL/GenBank/DDBJ whole genome shotgun (WGS) entry which is preliminary data.</text>
</comment>
<keyword evidence="3 7" id="KW-0812">Transmembrane</keyword>
<feature type="transmembrane region" description="Helical" evidence="7">
    <location>
        <begin position="318"/>
        <end position="335"/>
    </location>
</feature>
<evidence type="ECO:0000256" key="6">
    <source>
        <dbReference type="SAM" id="MobiDB-lite"/>
    </source>
</evidence>
<comment type="subcellular location">
    <subcellularLocation>
        <location evidence="1">Membrane</location>
        <topology evidence="1">Multi-pass membrane protein</topology>
    </subcellularLocation>
</comment>
<dbReference type="GO" id="GO:0016020">
    <property type="term" value="C:membrane"/>
    <property type="evidence" value="ECO:0007669"/>
    <property type="project" value="UniProtKB-SubCell"/>
</dbReference>
<evidence type="ECO:0000256" key="1">
    <source>
        <dbReference type="ARBA" id="ARBA00004141"/>
    </source>
</evidence>
<feature type="transmembrane region" description="Helical" evidence="7">
    <location>
        <begin position="215"/>
        <end position="238"/>
    </location>
</feature>
<dbReference type="SUPFAM" id="SSF103481">
    <property type="entry name" value="Multidrug resistance efflux transporter EmrE"/>
    <property type="match status" value="1"/>
</dbReference>
<dbReference type="GO" id="GO:0015144">
    <property type="term" value="F:carbohydrate transmembrane transporter activity"/>
    <property type="evidence" value="ECO:0007669"/>
    <property type="project" value="InterPro"/>
</dbReference>
<gene>
    <name evidence="8" type="ORF">DGYR_LOCUS9129</name>
</gene>
<reference evidence="8 9" key="1">
    <citation type="submission" date="2020-08" db="EMBL/GenBank/DDBJ databases">
        <authorList>
            <person name="Hejnol A."/>
        </authorList>
    </citation>
    <scope>NUCLEOTIDE SEQUENCE [LARGE SCALE GENOMIC DNA]</scope>
</reference>
<dbReference type="Pfam" id="PF07857">
    <property type="entry name" value="TMEM144"/>
    <property type="match status" value="1"/>
</dbReference>
<dbReference type="AlphaFoldDB" id="A0A7I8VY29"/>
<evidence type="ECO:0000313" key="8">
    <source>
        <dbReference type="EMBL" id="CAD5121136.1"/>
    </source>
</evidence>
<dbReference type="Proteomes" id="UP000549394">
    <property type="component" value="Unassembled WGS sequence"/>
</dbReference>
<dbReference type="PANTHER" id="PTHR16119:SF17">
    <property type="entry name" value="TRANSMEMBRANE PROTEIN 144"/>
    <property type="match status" value="1"/>
</dbReference>
<comment type="similarity">
    <text evidence="2">Belongs to the TMEM144 family.</text>
</comment>
<evidence type="ECO:0000256" key="2">
    <source>
        <dbReference type="ARBA" id="ARBA00005731"/>
    </source>
</evidence>
<keyword evidence="9" id="KW-1185">Reference proteome</keyword>
<dbReference type="OrthoDB" id="426527at2759"/>
<keyword evidence="5 7" id="KW-0472">Membrane</keyword>
<dbReference type="InterPro" id="IPR037185">
    <property type="entry name" value="EmrE-like"/>
</dbReference>
<sequence length="395" mass="43110">MNLTTAAAICNNTASSTPLYVGFIGAIVATLFFGSNFVPVKKFETGDGIFFQWVLCAAIWHVGLVVGAIRHFPKFYPLAMLGGALWCTGNVTTVFIIKTIGLAQGFLIWGSANLILGWLSGRFGWFGIKKEIPNNPAFNYAGVGLALLAAVIYIFIKSEAKSKVNTTVSPLVSDEEQEKLIRQSVREHDEEGSTSPSDRNDDTFIERMNPKSRRILGIAAAIFAGSLYGLNFTPVIYIQDRYHGASDNGLDYVFAHFSGIFATSTLFMFVYCAIMKNKPRVYAKVLLPGFISGIMWGIADVGWFIANKVLSEPISFPIITTLPPFIGVLWGVFVFKEIKGKRNYILLSIAGLITIGGAVLTGLSKGTTKKDCVHNTTTVATTPIITTLQNLIENF</sequence>
<feature type="transmembrane region" description="Helical" evidence="7">
    <location>
        <begin position="344"/>
        <end position="363"/>
    </location>
</feature>
<organism evidence="8 9">
    <name type="scientific">Dimorphilus gyrociliatus</name>
    <dbReference type="NCBI Taxonomy" id="2664684"/>
    <lineage>
        <taxon>Eukaryota</taxon>
        <taxon>Metazoa</taxon>
        <taxon>Spiralia</taxon>
        <taxon>Lophotrochozoa</taxon>
        <taxon>Annelida</taxon>
        <taxon>Polychaeta</taxon>
        <taxon>Polychaeta incertae sedis</taxon>
        <taxon>Dinophilidae</taxon>
        <taxon>Dimorphilus</taxon>
    </lineage>
</organism>
<dbReference type="PANTHER" id="PTHR16119">
    <property type="entry name" value="TRANSMEMBRANE PROTEIN 144"/>
    <property type="match status" value="1"/>
</dbReference>
<dbReference type="EMBL" id="CAJFCJ010000014">
    <property type="protein sequence ID" value="CAD5121136.1"/>
    <property type="molecule type" value="Genomic_DNA"/>
</dbReference>
<feature type="transmembrane region" description="Helical" evidence="7">
    <location>
        <begin position="137"/>
        <end position="156"/>
    </location>
</feature>
<evidence type="ECO:0000256" key="3">
    <source>
        <dbReference type="ARBA" id="ARBA00022692"/>
    </source>
</evidence>
<keyword evidence="4 7" id="KW-1133">Transmembrane helix</keyword>
<feature type="region of interest" description="Disordered" evidence="6">
    <location>
        <begin position="184"/>
        <end position="204"/>
    </location>
</feature>
<feature type="transmembrane region" description="Helical" evidence="7">
    <location>
        <begin position="253"/>
        <end position="274"/>
    </location>
</feature>
<protein>
    <submittedName>
        <fullName evidence="8">DgyrCDS9672</fullName>
    </submittedName>
</protein>
<accession>A0A7I8VY29</accession>
<name>A0A7I8VY29_9ANNE</name>
<feature type="transmembrane region" description="Helical" evidence="7">
    <location>
        <begin position="50"/>
        <end position="69"/>
    </location>
</feature>
<evidence type="ECO:0000256" key="5">
    <source>
        <dbReference type="ARBA" id="ARBA00023136"/>
    </source>
</evidence>
<evidence type="ECO:0000256" key="4">
    <source>
        <dbReference type="ARBA" id="ARBA00022989"/>
    </source>
</evidence>
<feature type="transmembrane region" description="Helical" evidence="7">
    <location>
        <begin position="75"/>
        <end position="97"/>
    </location>
</feature>
<dbReference type="InterPro" id="IPR012435">
    <property type="entry name" value="TMEM144"/>
</dbReference>
<proteinExistence type="inferred from homology"/>
<evidence type="ECO:0000256" key="7">
    <source>
        <dbReference type="SAM" id="Phobius"/>
    </source>
</evidence>
<evidence type="ECO:0000313" key="9">
    <source>
        <dbReference type="Proteomes" id="UP000549394"/>
    </source>
</evidence>
<feature type="transmembrane region" description="Helical" evidence="7">
    <location>
        <begin position="286"/>
        <end position="306"/>
    </location>
</feature>
<feature type="transmembrane region" description="Helical" evidence="7">
    <location>
        <begin position="20"/>
        <end position="38"/>
    </location>
</feature>